<feature type="domain" description="TPM" evidence="2">
    <location>
        <begin position="40"/>
        <end position="163"/>
    </location>
</feature>
<dbReference type="AlphaFoldDB" id="A0A4P6ZF63"/>
<dbReference type="InterPro" id="IPR007621">
    <property type="entry name" value="TPM_dom"/>
</dbReference>
<gene>
    <name evidence="3" type="ORF">NBC122_01318</name>
</gene>
<keyword evidence="1" id="KW-0812">Transmembrane</keyword>
<dbReference type="EMBL" id="CP037954">
    <property type="protein sequence ID" value="QBO58145.1"/>
    <property type="molecule type" value="Genomic_DNA"/>
</dbReference>
<protein>
    <recommendedName>
        <fullName evidence="2">TPM domain-containing protein</fullName>
    </recommendedName>
</protein>
<dbReference type="Gene3D" id="3.10.310.50">
    <property type="match status" value="1"/>
</dbReference>
<dbReference type="Pfam" id="PF04536">
    <property type="entry name" value="TPM_phosphatase"/>
    <property type="match status" value="1"/>
</dbReference>
<reference evidence="3 4" key="1">
    <citation type="submission" date="2019-03" db="EMBL/GenBank/DDBJ databases">
        <authorList>
            <person name="Kim H."/>
            <person name="Yu S.-M."/>
        </authorList>
    </citation>
    <scope>NUCLEOTIDE SEQUENCE [LARGE SCALE GENOMIC DNA]</scope>
    <source>
        <strain evidence="3 4">NBC122</strain>
    </source>
</reference>
<name>A0A4P6ZF63_9FLAO</name>
<evidence type="ECO:0000259" key="2">
    <source>
        <dbReference type="Pfam" id="PF04536"/>
    </source>
</evidence>
<keyword evidence="4" id="KW-1185">Reference proteome</keyword>
<dbReference type="PANTHER" id="PTHR30373:SF2">
    <property type="entry name" value="UPF0603 PROTEIN YGCG"/>
    <property type="match status" value="1"/>
</dbReference>
<keyword evidence="1" id="KW-0472">Membrane</keyword>
<keyword evidence="1" id="KW-1133">Transmembrane helix</keyword>
<dbReference type="KEGG" id="csal:NBC122_01318"/>
<feature type="transmembrane region" description="Helical" evidence="1">
    <location>
        <begin position="184"/>
        <end position="202"/>
    </location>
</feature>
<proteinExistence type="predicted"/>
<evidence type="ECO:0000313" key="3">
    <source>
        <dbReference type="EMBL" id="QBO58145.1"/>
    </source>
</evidence>
<dbReference type="PANTHER" id="PTHR30373">
    <property type="entry name" value="UPF0603 PROTEIN YGCG"/>
    <property type="match status" value="1"/>
</dbReference>
<evidence type="ECO:0000256" key="1">
    <source>
        <dbReference type="SAM" id="Phobius"/>
    </source>
</evidence>
<accession>A0A4P6ZF63</accession>
<evidence type="ECO:0000313" key="4">
    <source>
        <dbReference type="Proteomes" id="UP000294419"/>
    </source>
</evidence>
<dbReference type="Proteomes" id="UP000294419">
    <property type="component" value="Chromosome"/>
</dbReference>
<organism evidence="3 4">
    <name type="scientific">Chryseobacterium salivictor</name>
    <dbReference type="NCBI Taxonomy" id="2547600"/>
    <lineage>
        <taxon>Bacteria</taxon>
        <taxon>Pseudomonadati</taxon>
        <taxon>Bacteroidota</taxon>
        <taxon>Flavobacteriia</taxon>
        <taxon>Flavobacteriales</taxon>
        <taxon>Weeksellaceae</taxon>
        <taxon>Chryseobacterium group</taxon>
        <taxon>Chryseobacterium</taxon>
    </lineage>
</organism>
<sequence>MNFPMRLRSRNYFLAFLLLGLNIFVFAQKVPEKPAILYPVYDQVGLLTQAQKDEINQKLIKFSDSTSTEIEVIIIPTTGGEDVNYLATMYGEKWGIGQKGIDNGIVFLIATEDHTMSIQQGRAVEQYLTASVAGQIMDYIVTPNFKKGLWYEGINRGTTALMEAVQGKFKPIVKDTSSEKGLSPGQLVMIAFFVFIILSFLFKNGGRGGGGNSDDEDVILSRRGRSIYPGGFFPFPGSFGGGGFGGGSRGGGGFGGFGGGGSFGGGGASGGW</sequence>